<dbReference type="GO" id="GO:0005525">
    <property type="term" value="F:GTP binding"/>
    <property type="evidence" value="ECO:0007669"/>
    <property type="project" value="UniProtKB-KW"/>
</dbReference>
<comment type="caution">
    <text evidence="7">The sequence shown here is derived from an EMBL/GenBank/DDBJ whole genome shotgun (WGS) entry which is preliminary data.</text>
</comment>
<dbReference type="FunFam" id="3.40.50.300:FF:000338">
    <property type="entry name" value="GPN-loop GTPase 2"/>
    <property type="match status" value="1"/>
</dbReference>
<dbReference type="Proteomes" id="UP000187209">
    <property type="component" value="Unassembled WGS sequence"/>
</dbReference>
<evidence type="ECO:0000313" key="7">
    <source>
        <dbReference type="EMBL" id="OMJ81053.1"/>
    </source>
</evidence>
<comment type="subunit">
    <text evidence="6">Binds to RNA polymerase II (RNAPII).</text>
</comment>
<keyword evidence="8" id="KW-1185">Reference proteome</keyword>
<dbReference type="PANTHER" id="PTHR21231:SF7">
    <property type="entry name" value="GPN-LOOP GTPASE 3"/>
    <property type="match status" value="1"/>
</dbReference>
<sequence length="274" mass="31181">MAQFSRYAQIVMGPAGSGKSTYCLIMQQHAGLLGKTIKIINLDPAAEIICYKPDLDIRKLVTLDDVMEETELGPNGGLVMALEYLLEHTDWLKETLDEFADDDYIIIDCPGQIELYTHMTIIKDFCKTMHELSYNICGIYTIDCTFISDASKFISASLMALSAMNQMEIPHVNVLTKCDLIKNKKELEDMLDTEPRDLLFDLPVYTTKFKNMSEKIANVLSDFNLVNYIPLDISDEETISAVMYQVDICIQYGETLEVYPKDNEDIEDDMEVDR</sequence>
<evidence type="ECO:0000313" key="8">
    <source>
        <dbReference type="Proteomes" id="UP000187209"/>
    </source>
</evidence>
<dbReference type="EMBL" id="MPUH01000396">
    <property type="protein sequence ID" value="OMJ81053.1"/>
    <property type="molecule type" value="Genomic_DNA"/>
</dbReference>
<dbReference type="GO" id="GO:0003924">
    <property type="term" value="F:GTPase activity"/>
    <property type="evidence" value="ECO:0007669"/>
    <property type="project" value="TreeGrafter"/>
</dbReference>
<evidence type="ECO:0000256" key="2">
    <source>
        <dbReference type="ARBA" id="ARBA00014587"/>
    </source>
</evidence>
<evidence type="ECO:0000256" key="6">
    <source>
        <dbReference type="RuleBase" id="RU365059"/>
    </source>
</evidence>
<dbReference type="InterPro" id="IPR030228">
    <property type="entry name" value="Gpn3"/>
</dbReference>
<keyword evidence="4 6" id="KW-0378">Hydrolase</keyword>
<reference evidence="7 8" key="1">
    <citation type="submission" date="2016-11" db="EMBL/GenBank/DDBJ databases">
        <title>The macronuclear genome of Stentor coeruleus: a giant cell with tiny introns.</title>
        <authorList>
            <person name="Slabodnick M."/>
            <person name="Ruby J.G."/>
            <person name="Reiff S.B."/>
            <person name="Swart E.C."/>
            <person name="Gosai S."/>
            <person name="Prabakaran S."/>
            <person name="Witkowska E."/>
            <person name="Larue G.E."/>
            <person name="Fisher S."/>
            <person name="Freeman R.M."/>
            <person name="Gunawardena J."/>
            <person name="Chu W."/>
            <person name="Stover N.A."/>
            <person name="Gregory B.D."/>
            <person name="Nowacki M."/>
            <person name="Derisi J."/>
            <person name="Roy S.W."/>
            <person name="Marshall W.F."/>
            <person name="Sood P."/>
        </authorList>
    </citation>
    <scope>NUCLEOTIDE SEQUENCE [LARGE SCALE GENOMIC DNA]</scope>
    <source>
        <strain evidence="7">WM001</strain>
    </source>
</reference>
<gene>
    <name evidence="7" type="ORF">SteCoe_18560</name>
</gene>
<dbReference type="PANTHER" id="PTHR21231">
    <property type="entry name" value="XPA-BINDING PROTEIN 1-RELATED"/>
    <property type="match status" value="1"/>
</dbReference>
<dbReference type="InterPro" id="IPR004130">
    <property type="entry name" value="Gpn"/>
</dbReference>
<dbReference type="InterPro" id="IPR027417">
    <property type="entry name" value="P-loop_NTPase"/>
</dbReference>
<comment type="function">
    <text evidence="6">Small GTPase required for proper nuclear import of RNA polymerase II and III (RNAPII and RNAPIII). May act at an RNAP assembly step prior to nuclear import.</text>
</comment>
<dbReference type="SUPFAM" id="SSF52540">
    <property type="entry name" value="P-loop containing nucleoside triphosphate hydrolases"/>
    <property type="match status" value="1"/>
</dbReference>
<dbReference type="OrthoDB" id="5839at2759"/>
<name>A0A1R2BW63_9CILI</name>
<dbReference type="Pfam" id="PF03029">
    <property type="entry name" value="ATP_bind_1"/>
    <property type="match status" value="1"/>
</dbReference>
<comment type="similarity">
    <text evidence="1 6">Belongs to the GPN-loop GTPase family.</text>
</comment>
<accession>A0A1R2BW63</accession>
<evidence type="ECO:0000256" key="4">
    <source>
        <dbReference type="ARBA" id="ARBA00022801"/>
    </source>
</evidence>
<keyword evidence="5 6" id="KW-0342">GTP-binding</keyword>
<evidence type="ECO:0000256" key="5">
    <source>
        <dbReference type="ARBA" id="ARBA00023134"/>
    </source>
</evidence>
<organism evidence="7 8">
    <name type="scientific">Stentor coeruleus</name>
    <dbReference type="NCBI Taxonomy" id="5963"/>
    <lineage>
        <taxon>Eukaryota</taxon>
        <taxon>Sar</taxon>
        <taxon>Alveolata</taxon>
        <taxon>Ciliophora</taxon>
        <taxon>Postciliodesmatophora</taxon>
        <taxon>Heterotrichea</taxon>
        <taxon>Heterotrichida</taxon>
        <taxon>Stentoridae</taxon>
        <taxon>Stentor</taxon>
    </lineage>
</organism>
<dbReference type="AlphaFoldDB" id="A0A1R2BW63"/>
<keyword evidence="3 6" id="KW-0547">Nucleotide-binding</keyword>
<proteinExistence type="inferred from homology"/>
<evidence type="ECO:0000256" key="3">
    <source>
        <dbReference type="ARBA" id="ARBA00022741"/>
    </source>
</evidence>
<protein>
    <recommendedName>
        <fullName evidence="2 6">GPN-loop GTPase 3</fullName>
    </recommendedName>
</protein>
<evidence type="ECO:0000256" key="1">
    <source>
        <dbReference type="ARBA" id="ARBA00005290"/>
    </source>
</evidence>
<dbReference type="Gene3D" id="3.40.50.300">
    <property type="entry name" value="P-loop containing nucleotide triphosphate hydrolases"/>
    <property type="match status" value="1"/>
</dbReference>
<dbReference type="CDD" id="cd17872">
    <property type="entry name" value="GPN3"/>
    <property type="match status" value="1"/>
</dbReference>